<evidence type="ECO:0000313" key="12">
    <source>
        <dbReference type="Proteomes" id="UP000501726"/>
    </source>
</evidence>
<dbReference type="RefSeq" id="WP_173272955.1">
    <property type="nucleotide sequence ID" value="NZ_AP021889.1"/>
</dbReference>
<reference evidence="12" key="1">
    <citation type="submission" date="2019-11" db="EMBL/GenBank/DDBJ databases">
        <title>Isolation and characterization of two novel species in the genus Thiomicrorhabdus.</title>
        <authorList>
            <person name="Mochizuki J."/>
            <person name="Kojima H."/>
            <person name="Fukui M."/>
        </authorList>
    </citation>
    <scope>NUCLEOTIDE SEQUENCE [LARGE SCALE GENOMIC DNA]</scope>
    <source>
        <strain evidence="12">aks77</strain>
    </source>
</reference>
<dbReference type="PROSITE" id="PS01231">
    <property type="entry name" value="TRMA_2"/>
    <property type="match status" value="1"/>
</dbReference>
<evidence type="ECO:0000256" key="2">
    <source>
        <dbReference type="ARBA" id="ARBA00022552"/>
    </source>
</evidence>
<evidence type="ECO:0000256" key="3">
    <source>
        <dbReference type="ARBA" id="ARBA00022603"/>
    </source>
</evidence>
<organism evidence="11 12">
    <name type="scientific">Thiosulfatimonas sediminis</name>
    <dbReference type="NCBI Taxonomy" id="2675054"/>
    <lineage>
        <taxon>Bacteria</taxon>
        <taxon>Pseudomonadati</taxon>
        <taxon>Pseudomonadota</taxon>
        <taxon>Gammaproteobacteria</taxon>
        <taxon>Thiotrichales</taxon>
        <taxon>Piscirickettsiaceae</taxon>
        <taxon>Thiosulfatimonas</taxon>
    </lineage>
</organism>
<evidence type="ECO:0000313" key="11">
    <source>
        <dbReference type="EMBL" id="BBP46390.1"/>
    </source>
</evidence>
<dbReference type="NCBIfam" id="TIGR00479">
    <property type="entry name" value="rumA"/>
    <property type="match status" value="1"/>
</dbReference>
<keyword evidence="6" id="KW-0411">Iron-sulfur</keyword>
<proteinExistence type="inferred from homology"/>
<feature type="active site" description="Nucleophile" evidence="9">
    <location>
        <position position="349"/>
    </location>
</feature>
<dbReference type="PANTHER" id="PTHR11061">
    <property type="entry name" value="RNA M5U METHYLTRANSFERASE"/>
    <property type="match status" value="1"/>
</dbReference>
<dbReference type="Gene3D" id="2.40.50.140">
    <property type="entry name" value="Nucleic acid-binding proteins"/>
    <property type="match status" value="1"/>
</dbReference>
<evidence type="ECO:0000256" key="4">
    <source>
        <dbReference type="ARBA" id="ARBA00022679"/>
    </source>
</evidence>
<feature type="binding site" evidence="9">
    <location>
        <position position="224"/>
    </location>
    <ligand>
        <name>S-adenosyl-L-methionine</name>
        <dbReference type="ChEBI" id="CHEBI:59789"/>
    </ligand>
</feature>
<evidence type="ECO:0000259" key="10">
    <source>
        <dbReference type="PROSITE" id="PS50926"/>
    </source>
</evidence>
<dbReference type="EMBL" id="AP021889">
    <property type="protein sequence ID" value="BBP46390.1"/>
    <property type="molecule type" value="Genomic_DNA"/>
</dbReference>
<dbReference type="Gene3D" id="3.40.50.150">
    <property type="entry name" value="Vaccinia Virus protein VP39"/>
    <property type="match status" value="2"/>
</dbReference>
<sequence length="412" mass="46777">MNTHYEITGLSHDGRGITHINGKTCFVQAALPGDTVTLKVRHEERNFMEADLLTIEQPSAQRVQPFCNKYDICGGCQLQHLAVEAQHRFKADNFFTELKQQVNTETCEFVETLTASTIGYRRRARLALEIDKKDKQARFGFRRAQDSRLVDIDHCPVLTDKLNVAIAQARPGLLAKASRKTHEFTLVDVDNGIFGLTEPDEQPVYRIQRETELKLQFPQDGFIQVNAEINQQMIQQAIDWLELNPQHNVIDFFCGVGNFTLPMAQIAKQALGVEGLPELVAAAQQNATSNQLTNCQFEKADLFKGLEHLNWYREQKYDRILLDPGRLGAAELCQHLGQLDAQKIVYVSCNAATLIRDIKLLQKQGYQLTKAGAMDMFPHTTHLEVMVLLEKGQKVKKQKAQRLASKKRVFKF</sequence>
<accession>A0A6F8PWP1</accession>
<keyword evidence="3 9" id="KW-0489">Methyltransferase</keyword>
<evidence type="ECO:0000256" key="7">
    <source>
        <dbReference type="ARBA" id="ARBA00052756"/>
    </source>
</evidence>
<dbReference type="SUPFAM" id="SSF53335">
    <property type="entry name" value="S-adenosyl-L-methionine-dependent methyltransferases"/>
    <property type="match status" value="1"/>
</dbReference>
<keyword evidence="12" id="KW-1185">Reference proteome</keyword>
<dbReference type="FunFam" id="3.40.50.150:FF:000009">
    <property type="entry name" value="23S rRNA (Uracil(1939)-C(5))-methyltransferase RlmD"/>
    <property type="match status" value="1"/>
</dbReference>
<keyword evidence="2" id="KW-0698">rRNA processing</keyword>
<evidence type="ECO:0000256" key="1">
    <source>
        <dbReference type="ARBA" id="ARBA00022485"/>
    </source>
</evidence>
<dbReference type="KEGG" id="tse:THMIRHAS_17630"/>
<dbReference type="PROSITE" id="PS50926">
    <property type="entry name" value="TRAM"/>
    <property type="match status" value="1"/>
</dbReference>
<dbReference type="Proteomes" id="UP000501726">
    <property type="component" value="Chromosome"/>
</dbReference>
<name>A0A6F8PWP1_9GAMM</name>
<evidence type="ECO:0000256" key="8">
    <source>
        <dbReference type="ARBA" id="ARBA00059995"/>
    </source>
</evidence>
<dbReference type="PANTHER" id="PTHR11061:SF49">
    <property type="entry name" value="23S RRNA (URACIL(1939)-C(5))-METHYLTRANSFERASE RLMD"/>
    <property type="match status" value="1"/>
</dbReference>
<dbReference type="AlphaFoldDB" id="A0A6F8PWP1"/>
<feature type="binding site" evidence="9">
    <location>
        <position position="274"/>
    </location>
    <ligand>
        <name>S-adenosyl-L-methionine</name>
        <dbReference type="ChEBI" id="CHEBI:59789"/>
    </ligand>
</feature>
<dbReference type="InterPro" id="IPR002792">
    <property type="entry name" value="TRAM_dom"/>
</dbReference>
<feature type="binding site" evidence="9">
    <location>
        <position position="253"/>
    </location>
    <ligand>
        <name>S-adenosyl-L-methionine</name>
        <dbReference type="ChEBI" id="CHEBI:59789"/>
    </ligand>
</feature>
<evidence type="ECO:0000256" key="9">
    <source>
        <dbReference type="PROSITE-ProRule" id="PRU01024"/>
    </source>
</evidence>
<keyword evidence="5 9" id="KW-0949">S-adenosyl-L-methionine</keyword>
<dbReference type="PROSITE" id="PS51687">
    <property type="entry name" value="SAM_MT_RNA_M5U"/>
    <property type="match status" value="1"/>
</dbReference>
<evidence type="ECO:0000256" key="5">
    <source>
        <dbReference type="ARBA" id="ARBA00022691"/>
    </source>
</evidence>
<keyword evidence="1" id="KW-0004">4Fe-4S</keyword>
<dbReference type="InterPro" id="IPR010280">
    <property type="entry name" value="U5_MeTrfase_fam"/>
</dbReference>
<comment type="similarity">
    <text evidence="9">Belongs to the class I-like SAM-binding methyltransferase superfamily. RNA M5U methyltransferase family.</text>
</comment>
<keyword evidence="1" id="KW-0479">Metal-binding</keyword>
<dbReference type="GO" id="GO:0070041">
    <property type="term" value="F:rRNA (uridine-C5-)-methyltransferase activity"/>
    <property type="evidence" value="ECO:0007669"/>
    <property type="project" value="TreeGrafter"/>
</dbReference>
<evidence type="ECO:0000256" key="6">
    <source>
        <dbReference type="ARBA" id="ARBA00023014"/>
    </source>
</evidence>
<dbReference type="InterPro" id="IPR029063">
    <property type="entry name" value="SAM-dependent_MTases_sf"/>
</dbReference>
<dbReference type="InterPro" id="IPR012340">
    <property type="entry name" value="NA-bd_OB-fold"/>
</dbReference>
<keyword evidence="4 9" id="KW-0808">Transferase</keyword>
<protein>
    <submittedName>
        <fullName evidence="11">23S rRNA (Uracil(1939)-C(5))-methyltransferase RlmD</fullName>
    </submittedName>
</protein>
<feature type="domain" description="TRAM" evidence="10">
    <location>
        <begin position="1"/>
        <end position="54"/>
    </location>
</feature>
<dbReference type="GO" id="GO:0070475">
    <property type="term" value="P:rRNA base methylation"/>
    <property type="evidence" value="ECO:0007669"/>
    <property type="project" value="TreeGrafter"/>
</dbReference>
<dbReference type="Pfam" id="PF01938">
    <property type="entry name" value="TRAM"/>
    <property type="match status" value="1"/>
</dbReference>
<gene>
    <name evidence="11" type="primary">rlmD</name>
    <name evidence="11" type="ORF">THMIRHAS_17630</name>
</gene>
<dbReference type="InterPro" id="IPR030391">
    <property type="entry name" value="MeTrfase_TrmA_CS"/>
</dbReference>
<comment type="catalytic activity">
    <reaction evidence="7">
        <text>uridine(1939) in 23S rRNA + S-adenosyl-L-methionine = 5-methyluridine(1939) in 23S rRNA + S-adenosyl-L-homocysteine + H(+)</text>
        <dbReference type="Rhea" id="RHEA:42908"/>
        <dbReference type="Rhea" id="RHEA-COMP:10278"/>
        <dbReference type="Rhea" id="RHEA-COMP:10279"/>
        <dbReference type="ChEBI" id="CHEBI:15378"/>
        <dbReference type="ChEBI" id="CHEBI:57856"/>
        <dbReference type="ChEBI" id="CHEBI:59789"/>
        <dbReference type="ChEBI" id="CHEBI:65315"/>
        <dbReference type="ChEBI" id="CHEBI:74447"/>
        <dbReference type="EC" id="2.1.1.190"/>
    </reaction>
</comment>
<dbReference type="Pfam" id="PF05958">
    <property type="entry name" value="tRNA_U5-meth_tr"/>
    <property type="match status" value="1"/>
</dbReference>
<comment type="function">
    <text evidence="8">Catalyzes the formation of 5-methyl-uridine at position 1939 (m5U1939) in 23S rRNA.</text>
</comment>
<dbReference type="GO" id="GO:0051539">
    <property type="term" value="F:4 iron, 4 sulfur cluster binding"/>
    <property type="evidence" value="ECO:0007669"/>
    <property type="project" value="UniProtKB-KW"/>
</dbReference>
<dbReference type="SUPFAM" id="SSF50249">
    <property type="entry name" value="Nucleic acid-binding proteins"/>
    <property type="match status" value="1"/>
</dbReference>
<feature type="binding site" evidence="9">
    <location>
        <position position="323"/>
    </location>
    <ligand>
        <name>S-adenosyl-L-methionine</name>
        <dbReference type="ChEBI" id="CHEBI:59789"/>
    </ligand>
</feature>
<keyword evidence="1" id="KW-0408">Iron</keyword>
<dbReference type="CDD" id="cd02440">
    <property type="entry name" value="AdoMet_MTases"/>
    <property type="match status" value="1"/>
</dbReference>